<protein>
    <submittedName>
        <fullName evidence="1">Uncharacterized protein</fullName>
    </submittedName>
</protein>
<organism evidence="1 2">
    <name type="scientific">Cladophialophora yegresii CBS 114405</name>
    <dbReference type="NCBI Taxonomy" id="1182544"/>
    <lineage>
        <taxon>Eukaryota</taxon>
        <taxon>Fungi</taxon>
        <taxon>Dikarya</taxon>
        <taxon>Ascomycota</taxon>
        <taxon>Pezizomycotina</taxon>
        <taxon>Eurotiomycetes</taxon>
        <taxon>Chaetothyriomycetidae</taxon>
        <taxon>Chaetothyriales</taxon>
        <taxon>Herpotrichiellaceae</taxon>
        <taxon>Cladophialophora</taxon>
    </lineage>
</organism>
<dbReference type="EMBL" id="AMGW01000007">
    <property type="protein sequence ID" value="EXJ54218.1"/>
    <property type="molecule type" value="Genomic_DNA"/>
</dbReference>
<sequence>MDFVRTTRRLRKLFADANHYSSAGPQHPERPGLQESEYILMEEADGTPLHEVRDGQMIHDKLKIVDDVVAFEKKLLSISFTRYGNLYYATDAFPGCEKAELAGDALQSQKDEIERRFVIGPVIDAPFWNYGRGGMEIDRGPCEDTSSEN</sequence>
<dbReference type="eggNOG" id="ENOG502QV1E">
    <property type="taxonomic scope" value="Eukaryota"/>
</dbReference>
<dbReference type="AlphaFoldDB" id="W9VFF4"/>
<keyword evidence="2" id="KW-1185">Reference proteome</keyword>
<dbReference type="PANTHER" id="PTHR36091:SF1">
    <property type="entry name" value="ALTERED INHERITANCE OF MITOCHONDRIA PROTEIN 9, MITOCHONDRIAL"/>
    <property type="match status" value="1"/>
</dbReference>
<evidence type="ECO:0000313" key="1">
    <source>
        <dbReference type="EMBL" id="EXJ54218.1"/>
    </source>
</evidence>
<gene>
    <name evidence="1" type="ORF">A1O7_09555</name>
</gene>
<dbReference type="VEuPathDB" id="FungiDB:A1O7_09555"/>
<evidence type="ECO:0000313" key="2">
    <source>
        <dbReference type="Proteomes" id="UP000019473"/>
    </source>
</evidence>
<proteinExistence type="predicted"/>
<comment type="caution">
    <text evidence="1">The sequence shown here is derived from an EMBL/GenBank/DDBJ whole genome shotgun (WGS) entry which is preliminary data.</text>
</comment>
<accession>W9VFF4</accession>
<dbReference type="HOGENOM" id="CLU_1749464_0_0_1"/>
<reference evidence="1 2" key="1">
    <citation type="submission" date="2013-03" db="EMBL/GenBank/DDBJ databases">
        <title>The Genome Sequence of Cladophialophora yegresii CBS 114405.</title>
        <authorList>
            <consortium name="The Broad Institute Genomics Platform"/>
            <person name="Cuomo C."/>
            <person name="de Hoog S."/>
            <person name="Gorbushina A."/>
            <person name="Walker B."/>
            <person name="Young S.K."/>
            <person name="Zeng Q."/>
            <person name="Gargeya S."/>
            <person name="Fitzgerald M."/>
            <person name="Haas B."/>
            <person name="Abouelleil A."/>
            <person name="Allen A.W."/>
            <person name="Alvarado L."/>
            <person name="Arachchi H.M."/>
            <person name="Berlin A.M."/>
            <person name="Chapman S.B."/>
            <person name="Gainer-Dewar J."/>
            <person name="Goldberg J."/>
            <person name="Griggs A."/>
            <person name="Gujja S."/>
            <person name="Hansen M."/>
            <person name="Howarth C."/>
            <person name="Imamovic A."/>
            <person name="Ireland A."/>
            <person name="Larimer J."/>
            <person name="McCowan C."/>
            <person name="Murphy C."/>
            <person name="Pearson M."/>
            <person name="Poon T.W."/>
            <person name="Priest M."/>
            <person name="Roberts A."/>
            <person name="Saif S."/>
            <person name="Shea T."/>
            <person name="Sisk P."/>
            <person name="Sykes S."/>
            <person name="Wortman J."/>
            <person name="Nusbaum C."/>
            <person name="Birren B."/>
        </authorList>
    </citation>
    <scope>NUCLEOTIDE SEQUENCE [LARGE SCALE GENOMIC DNA]</scope>
    <source>
        <strain evidence="1 2">CBS 114405</strain>
    </source>
</reference>
<dbReference type="OrthoDB" id="4154601at2759"/>
<dbReference type="GO" id="GO:0005739">
    <property type="term" value="C:mitochondrion"/>
    <property type="evidence" value="ECO:0007669"/>
    <property type="project" value="TreeGrafter"/>
</dbReference>
<name>W9VFF4_9EURO</name>
<dbReference type="InterPro" id="IPR051035">
    <property type="entry name" value="Mito_inheritance_9"/>
</dbReference>
<dbReference type="RefSeq" id="XP_007761733.1">
    <property type="nucleotide sequence ID" value="XM_007763543.1"/>
</dbReference>
<dbReference type="Proteomes" id="UP000019473">
    <property type="component" value="Unassembled WGS sequence"/>
</dbReference>
<dbReference type="STRING" id="1182544.W9VFF4"/>
<dbReference type="GeneID" id="19184118"/>
<dbReference type="PANTHER" id="PTHR36091">
    <property type="entry name" value="ALTERED INHERITANCE OF MITOCHONDRIA PROTEIN 9, MITOCHONDRIAL"/>
    <property type="match status" value="1"/>
</dbReference>